<dbReference type="InterPro" id="IPR036390">
    <property type="entry name" value="WH_DNA-bd_sf"/>
</dbReference>
<dbReference type="CDD" id="cd00090">
    <property type="entry name" value="HTH_ARSR"/>
    <property type="match status" value="1"/>
</dbReference>
<sequence>MDERYQLVMDRSEIDEEEFTETEIGMLDMLEQGRCTPSYLADELDVSQEYVRGRLQDLKRLGLIKKVHRGLYEISEGADD</sequence>
<accession>A0A1N7G523</accession>
<dbReference type="Gene3D" id="1.10.10.10">
    <property type="entry name" value="Winged helix-like DNA-binding domain superfamily/Winged helix DNA-binding domain"/>
    <property type="match status" value="1"/>
</dbReference>
<evidence type="ECO:0000313" key="1">
    <source>
        <dbReference type="EMBL" id="SIS07709.1"/>
    </source>
</evidence>
<dbReference type="SUPFAM" id="SSF46785">
    <property type="entry name" value="Winged helix' DNA-binding domain"/>
    <property type="match status" value="1"/>
</dbReference>
<evidence type="ECO:0000313" key="2">
    <source>
        <dbReference type="Proteomes" id="UP000185687"/>
    </source>
</evidence>
<dbReference type="EMBL" id="FTNP01000009">
    <property type="protein sequence ID" value="SIS07709.1"/>
    <property type="molecule type" value="Genomic_DNA"/>
</dbReference>
<dbReference type="InterPro" id="IPR036388">
    <property type="entry name" value="WH-like_DNA-bd_sf"/>
</dbReference>
<name>A0A1N7G523_9EURY</name>
<dbReference type="AlphaFoldDB" id="A0A1N7G523"/>
<protein>
    <submittedName>
        <fullName evidence="1">Uncharacterized protein</fullName>
    </submittedName>
</protein>
<dbReference type="OrthoDB" id="275628at2157"/>
<proteinExistence type="predicted"/>
<dbReference type="RefSeq" id="WP_083687830.1">
    <property type="nucleotide sequence ID" value="NZ_CP019330.1"/>
</dbReference>
<dbReference type="GeneID" id="30958003"/>
<organism evidence="1 2">
    <name type="scientific">Natronorubrum daqingense</name>
    <dbReference type="NCBI Taxonomy" id="588898"/>
    <lineage>
        <taxon>Archaea</taxon>
        <taxon>Methanobacteriati</taxon>
        <taxon>Methanobacteriota</taxon>
        <taxon>Stenosarchaea group</taxon>
        <taxon>Halobacteria</taxon>
        <taxon>Halobacteriales</taxon>
        <taxon>Natrialbaceae</taxon>
        <taxon>Natronorubrum</taxon>
    </lineage>
</organism>
<dbReference type="Proteomes" id="UP000185687">
    <property type="component" value="Unassembled WGS sequence"/>
</dbReference>
<gene>
    <name evidence="1" type="ORF">SAMN05421809_3734</name>
</gene>
<keyword evidence="2" id="KW-1185">Reference proteome</keyword>
<reference evidence="1 2" key="1">
    <citation type="submission" date="2017-01" db="EMBL/GenBank/DDBJ databases">
        <authorList>
            <person name="Mah S.A."/>
            <person name="Swanson W.J."/>
            <person name="Moy G.W."/>
            <person name="Vacquier V.D."/>
        </authorList>
    </citation>
    <scope>NUCLEOTIDE SEQUENCE [LARGE SCALE GENOMIC DNA]</scope>
    <source>
        <strain evidence="1 2">CGMCC 1.8909</strain>
    </source>
</reference>
<dbReference type="InterPro" id="IPR011991">
    <property type="entry name" value="ArsR-like_HTH"/>
</dbReference>